<gene>
    <name evidence="2" type="ORF">MA16_Dca010930</name>
</gene>
<reference evidence="2 3" key="2">
    <citation type="journal article" date="2017" name="Nature">
        <title>The Apostasia genome and the evolution of orchids.</title>
        <authorList>
            <person name="Zhang G.Q."/>
            <person name="Liu K.W."/>
            <person name="Li Z."/>
            <person name="Lohaus R."/>
            <person name="Hsiao Y.Y."/>
            <person name="Niu S.C."/>
            <person name="Wang J.Y."/>
            <person name="Lin Y.C."/>
            <person name="Xu Q."/>
            <person name="Chen L.J."/>
            <person name="Yoshida K."/>
            <person name="Fujiwara S."/>
            <person name="Wang Z.W."/>
            <person name="Zhang Y.Q."/>
            <person name="Mitsuda N."/>
            <person name="Wang M."/>
            <person name="Liu G.H."/>
            <person name="Pecoraro L."/>
            <person name="Huang H.X."/>
            <person name="Xiao X.J."/>
            <person name="Lin M."/>
            <person name="Wu X.Y."/>
            <person name="Wu W.L."/>
            <person name="Chen Y.Y."/>
            <person name="Chang S.B."/>
            <person name="Sakamoto S."/>
            <person name="Ohme-Takagi M."/>
            <person name="Yagi M."/>
            <person name="Zeng S.J."/>
            <person name="Shen C.Y."/>
            <person name="Yeh C.M."/>
            <person name="Luo Y.B."/>
            <person name="Tsai W.C."/>
            <person name="Van de Peer Y."/>
            <person name="Liu Z.J."/>
        </authorList>
    </citation>
    <scope>NUCLEOTIDE SEQUENCE [LARGE SCALE GENOMIC DNA]</scope>
    <source>
        <tissue evidence="2">The whole plant</tissue>
    </source>
</reference>
<evidence type="ECO:0000256" key="1">
    <source>
        <dbReference type="SAM" id="MobiDB-lite"/>
    </source>
</evidence>
<name>A0A2I0WVM0_9ASPA</name>
<organism evidence="2 3">
    <name type="scientific">Dendrobium catenatum</name>
    <dbReference type="NCBI Taxonomy" id="906689"/>
    <lineage>
        <taxon>Eukaryota</taxon>
        <taxon>Viridiplantae</taxon>
        <taxon>Streptophyta</taxon>
        <taxon>Embryophyta</taxon>
        <taxon>Tracheophyta</taxon>
        <taxon>Spermatophyta</taxon>
        <taxon>Magnoliopsida</taxon>
        <taxon>Liliopsida</taxon>
        <taxon>Asparagales</taxon>
        <taxon>Orchidaceae</taxon>
        <taxon>Epidendroideae</taxon>
        <taxon>Malaxideae</taxon>
        <taxon>Dendrobiinae</taxon>
        <taxon>Dendrobium</taxon>
    </lineage>
</organism>
<keyword evidence="3" id="KW-1185">Reference proteome</keyword>
<accession>A0A2I0WVM0</accession>
<proteinExistence type="predicted"/>
<evidence type="ECO:0000313" key="3">
    <source>
        <dbReference type="Proteomes" id="UP000233837"/>
    </source>
</evidence>
<sequence length="299" mass="34068">MGREEGKRKRKMREKKNSTDRPGRSHYRPGRSWEENPSQRGTDVSLKLDSTVVLALISPLNGVEDVAPDPYVDEPYNGLTNLVVYPSEIHDPIGNVNESVNALSDDLKDHQCDFHVGHRFEGDRISDGLDYSNDLSNGEDIDGVKEMTSPFGFLHIPWMAMAWLATFVEKIQAGKKTYPDRTSRKERDFAFPSRNPGSMSRLTAISTLPKNEKEKKKDNRSIGGYNILIGSDDESSLTVKFVEIAGVASSFVDVRLRSLDDVPFKSDRKLQHFDWKQQWEFARCEDTFLRFVSFFDQIP</sequence>
<dbReference type="Proteomes" id="UP000233837">
    <property type="component" value="Unassembled WGS sequence"/>
</dbReference>
<dbReference type="AlphaFoldDB" id="A0A2I0WVM0"/>
<dbReference type="EMBL" id="KZ502422">
    <property type="protein sequence ID" value="PKU79702.1"/>
    <property type="molecule type" value="Genomic_DNA"/>
</dbReference>
<reference evidence="2 3" key="1">
    <citation type="journal article" date="2016" name="Sci. Rep.">
        <title>The Dendrobium catenatum Lindl. genome sequence provides insights into polysaccharide synthase, floral development and adaptive evolution.</title>
        <authorList>
            <person name="Zhang G.Q."/>
            <person name="Xu Q."/>
            <person name="Bian C."/>
            <person name="Tsai W.C."/>
            <person name="Yeh C.M."/>
            <person name="Liu K.W."/>
            <person name="Yoshida K."/>
            <person name="Zhang L.S."/>
            <person name="Chang S.B."/>
            <person name="Chen F."/>
            <person name="Shi Y."/>
            <person name="Su Y.Y."/>
            <person name="Zhang Y.Q."/>
            <person name="Chen L.J."/>
            <person name="Yin Y."/>
            <person name="Lin M."/>
            <person name="Huang H."/>
            <person name="Deng H."/>
            <person name="Wang Z.W."/>
            <person name="Zhu S.L."/>
            <person name="Zhao X."/>
            <person name="Deng C."/>
            <person name="Niu S.C."/>
            <person name="Huang J."/>
            <person name="Wang M."/>
            <person name="Liu G.H."/>
            <person name="Yang H.J."/>
            <person name="Xiao X.J."/>
            <person name="Hsiao Y.Y."/>
            <person name="Wu W.L."/>
            <person name="Chen Y.Y."/>
            <person name="Mitsuda N."/>
            <person name="Ohme-Takagi M."/>
            <person name="Luo Y.B."/>
            <person name="Van de Peer Y."/>
            <person name="Liu Z.J."/>
        </authorList>
    </citation>
    <scope>NUCLEOTIDE SEQUENCE [LARGE SCALE GENOMIC DNA]</scope>
    <source>
        <tissue evidence="2">The whole plant</tissue>
    </source>
</reference>
<evidence type="ECO:0000313" key="2">
    <source>
        <dbReference type="EMBL" id="PKU79702.1"/>
    </source>
</evidence>
<protein>
    <submittedName>
        <fullName evidence="2">Uncharacterized protein</fullName>
    </submittedName>
</protein>
<feature type="region of interest" description="Disordered" evidence="1">
    <location>
        <begin position="1"/>
        <end position="44"/>
    </location>
</feature>